<evidence type="ECO:0000313" key="2">
    <source>
        <dbReference type="Proteomes" id="UP001234297"/>
    </source>
</evidence>
<name>A0ACC2KB37_PERAE</name>
<accession>A0ACC2KB37</accession>
<sequence>MFHSDGRLNGVGNLSEWQVEERLWRRRRDQHCQEDDSEHKETTKMACIASLSARTSQGRNKWDVVGPASEGRKFQDALQMPTVSNEESQLLPIHSVPVQITGPESLHISGLIGIQIAGSTANQNAGPTTEITIGPATNVHTSAGLAPIDTFVSEVLSAPTTLSVPVHHMVTCNKDGTRK</sequence>
<proteinExistence type="predicted"/>
<protein>
    <submittedName>
        <fullName evidence="1">Uncharacterized protein</fullName>
    </submittedName>
</protein>
<organism evidence="1 2">
    <name type="scientific">Persea americana</name>
    <name type="common">Avocado</name>
    <dbReference type="NCBI Taxonomy" id="3435"/>
    <lineage>
        <taxon>Eukaryota</taxon>
        <taxon>Viridiplantae</taxon>
        <taxon>Streptophyta</taxon>
        <taxon>Embryophyta</taxon>
        <taxon>Tracheophyta</taxon>
        <taxon>Spermatophyta</taxon>
        <taxon>Magnoliopsida</taxon>
        <taxon>Magnoliidae</taxon>
        <taxon>Laurales</taxon>
        <taxon>Lauraceae</taxon>
        <taxon>Persea</taxon>
    </lineage>
</organism>
<gene>
    <name evidence="1" type="ORF">MRB53_014353</name>
</gene>
<keyword evidence="2" id="KW-1185">Reference proteome</keyword>
<dbReference type="Proteomes" id="UP001234297">
    <property type="component" value="Chromosome 4"/>
</dbReference>
<comment type="caution">
    <text evidence="1">The sequence shown here is derived from an EMBL/GenBank/DDBJ whole genome shotgun (WGS) entry which is preliminary data.</text>
</comment>
<dbReference type="EMBL" id="CM056812">
    <property type="protein sequence ID" value="KAJ8618167.1"/>
    <property type="molecule type" value="Genomic_DNA"/>
</dbReference>
<reference evidence="1 2" key="1">
    <citation type="journal article" date="2022" name="Hortic Res">
        <title>A haplotype resolved chromosomal level avocado genome allows analysis of novel avocado genes.</title>
        <authorList>
            <person name="Nath O."/>
            <person name="Fletcher S.J."/>
            <person name="Hayward A."/>
            <person name="Shaw L.M."/>
            <person name="Masouleh A.K."/>
            <person name="Furtado A."/>
            <person name="Henry R.J."/>
            <person name="Mitter N."/>
        </authorList>
    </citation>
    <scope>NUCLEOTIDE SEQUENCE [LARGE SCALE GENOMIC DNA]</scope>
    <source>
        <strain evidence="2">cv. Hass</strain>
    </source>
</reference>
<evidence type="ECO:0000313" key="1">
    <source>
        <dbReference type="EMBL" id="KAJ8618167.1"/>
    </source>
</evidence>